<protein>
    <submittedName>
        <fullName evidence="3">Transposase</fullName>
    </submittedName>
</protein>
<reference evidence="3" key="1">
    <citation type="submission" date="2016-06" db="UniProtKB">
        <authorList>
            <consortium name="WormBaseParasite"/>
        </authorList>
    </citation>
    <scope>IDENTIFICATION</scope>
</reference>
<evidence type="ECO:0000313" key="1">
    <source>
        <dbReference type="EMBL" id="VDO83706.1"/>
    </source>
</evidence>
<proteinExistence type="predicted"/>
<sequence>MHRCVHIEQPSRHVQDGLVVQSSPPQNEALLVERLQMATSG</sequence>
<keyword evidence="2" id="KW-1185">Reference proteome</keyword>
<dbReference type="WBParaSite" id="OFLC_0001230801-mRNA-1">
    <property type="protein sequence ID" value="OFLC_0001230801-mRNA-1"/>
    <property type="gene ID" value="OFLC_0001230801"/>
</dbReference>
<dbReference type="AlphaFoldDB" id="A0A183HXU5"/>
<dbReference type="EMBL" id="UZAJ01018942">
    <property type="protein sequence ID" value="VDO83706.1"/>
    <property type="molecule type" value="Genomic_DNA"/>
</dbReference>
<reference evidence="1 2" key="2">
    <citation type="submission" date="2018-11" db="EMBL/GenBank/DDBJ databases">
        <authorList>
            <consortium name="Pathogen Informatics"/>
        </authorList>
    </citation>
    <scope>NUCLEOTIDE SEQUENCE [LARGE SCALE GENOMIC DNA]</scope>
</reference>
<evidence type="ECO:0000313" key="2">
    <source>
        <dbReference type="Proteomes" id="UP000267606"/>
    </source>
</evidence>
<accession>A0A183HXU5</accession>
<gene>
    <name evidence="1" type="ORF">OFLC_LOCUS12306</name>
</gene>
<organism evidence="3">
    <name type="scientific">Onchocerca flexuosa</name>
    <dbReference type="NCBI Taxonomy" id="387005"/>
    <lineage>
        <taxon>Eukaryota</taxon>
        <taxon>Metazoa</taxon>
        <taxon>Ecdysozoa</taxon>
        <taxon>Nematoda</taxon>
        <taxon>Chromadorea</taxon>
        <taxon>Rhabditida</taxon>
        <taxon>Spirurina</taxon>
        <taxon>Spiruromorpha</taxon>
        <taxon>Filarioidea</taxon>
        <taxon>Onchocercidae</taxon>
        <taxon>Onchocerca</taxon>
    </lineage>
</organism>
<name>A0A183HXU5_9BILA</name>
<dbReference type="Proteomes" id="UP000267606">
    <property type="component" value="Unassembled WGS sequence"/>
</dbReference>
<evidence type="ECO:0000313" key="3">
    <source>
        <dbReference type="WBParaSite" id="OFLC_0001230801-mRNA-1"/>
    </source>
</evidence>